<feature type="coiled-coil region" evidence="1">
    <location>
        <begin position="106"/>
        <end position="147"/>
    </location>
</feature>
<reference evidence="3 4" key="1">
    <citation type="submission" date="2024-02" db="EMBL/GenBank/DDBJ databases">
        <title>De novo assembly and annotation of 12 fungi associated with fruit tree decline syndrome in Ontario, Canada.</title>
        <authorList>
            <person name="Sulman M."/>
            <person name="Ellouze W."/>
            <person name="Ilyukhin E."/>
        </authorList>
    </citation>
    <scope>NUCLEOTIDE SEQUENCE [LARGE SCALE GENOMIC DNA]</scope>
    <source>
        <strain evidence="3 4">M42-189</strain>
    </source>
</reference>
<sequence length="939" mass="105644">MNNISRSVESIRSPNEDIRAYFQDQLSTLRVDILRYEDVSEECRKTQQLKEHFFQQSEMQKKQCEKLEETMRISRQQEADVKARCSFLESELETWKEKSYEHDSESVQTEQEAEKLRKQLEKAREDLREEKTELGRVQQRLEDQAEELSTIKATLGEKETLYQGCINKLAHERDGKDVLLRESQIEKDKLAGDLSHAGSKIRELASEAEQVRDANTQMRKDLQKAQSAAAEASALALELADLERQMMVKSAESRRASDEATSLSSQLASLQQLMAQASEANHSKEDDLKNTKVELTRLVKGAADHAREKDHLKAQLNEHVSTITGLKEKIDAAHRAQDKSVASLKQLQNSTVVMQKEKDQLTLQMSVEQSKLKTLKQELDARDATHRKDVDTLDSLQRRLKTLQEEKEELKSEMERSHANESKLIEAQAEYLSEKEDLQLELAKLQASLESKDIELRRTRADSIERSKTVEENHVAESEELKRRISQIEIALKEAEKTAEHKSRELEAHKKATLEKFDLLVQEALNQQNTRHESQRIPRSEMLLRDPRLQESTSMHAVGSQQRAPSSSEASAFSEEPLEGTVTKGRKKPNRLNLTVLNVSDASRTQSTQLLLQTNAVNDRHRHPDEGIARTGCVHAAAANELGAREMLDENGVSSIYPAGEEPQEPQRTLVYTAGAFDESMKAMNRPGTADTSSSVLSDPLSSDDLIDMDPLEQGTVPISRNNGYEQFQDENVPQSDRYDETPQRSARHSLHHVASFSRDRPKSQANTGSRMLPPATPSAPSTKNYGSPAHARHRIPKKSARSVGGAPSGNTRSSSPDYVHRPVSSHKTYGNYNPSGDSPGALYETHRPSVNRSTTKRKAPRGGALVNVQSKRHRASAHESSSQSTPSSQPAQISQAQSQDPRVVPTPRARRLKGGRRNDEFDAMFDRELQTGPSRRPH</sequence>
<keyword evidence="1" id="KW-0175">Coiled coil</keyword>
<comment type="caution">
    <text evidence="3">The sequence shown here is derived from an EMBL/GenBank/DDBJ whole genome shotgun (WGS) entry which is preliminary data.</text>
</comment>
<feature type="region of interest" description="Disordered" evidence="2">
    <location>
        <begin position="552"/>
        <end position="589"/>
    </location>
</feature>
<protein>
    <submittedName>
        <fullName evidence="3">Uncharacterized protein</fullName>
    </submittedName>
</protein>
<dbReference type="EMBL" id="JAKJXO020000002">
    <property type="protein sequence ID" value="KAL1610647.1"/>
    <property type="molecule type" value="Genomic_DNA"/>
</dbReference>
<feature type="compositionally biased region" description="Low complexity" evidence="2">
    <location>
        <begin position="564"/>
        <end position="575"/>
    </location>
</feature>
<feature type="compositionally biased region" description="Basic and acidic residues" evidence="2">
    <location>
        <begin position="917"/>
        <end position="930"/>
    </location>
</feature>
<feature type="compositionally biased region" description="Polar residues" evidence="2">
    <location>
        <begin position="717"/>
        <end position="735"/>
    </location>
</feature>
<evidence type="ECO:0000256" key="1">
    <source>
        <dbReference type="SAM" id="Coils"/>
    </source>
</evidence>
<feature type="compositionally biased region" description="Basic residues" evidence="2">
    <location>
        <begin position="791"/>
        <end position="801"/>
    </location>
</feature>
<feature type="compositionally biased region" description="Low complexity" evidence="2">
    <location>
        <begin position="879"/>
        <end position="900"/>
    </location>
</feature>
<name>A0ABR3S346_9PLEO</name>
<gene>
    <name evidence="3" type="ORF">SLS60_002317</name>
</gene>
<keyword evidence="4" id="KW-1185">Reference proteome</keyword>
<feature type="compositionally biased region" description="Low complexity" evidence="2">
    <location>
        <begin position="691"/>
        <end position="704"/>
    </location>
</feature>
<dbReference type="PANTHER" id="PTHR23159">
    <property type="entry name" value="CENTROSOMAL PROTEIN 2"/>
    <property type="match status" value="1"/>
</dbReference>
<feature type="compositionally biased region" description="Polar residues" evidence="2">
    <location>
        <begin position="826"/>
        <end position="837"/>
    </location>
</feature>
<dbReference type="Proteomes" id="UP001521785">
    <property type="component" value="Unassembled WGS sequence"/>
</dbReference>
<organism evidence="3 4">
    <name type="scientific">Paraconiothyrium brasiliense</name>
    <dbReference type="NCBI Taxonomy" id="300254"/>
    <lineage>
        <taxon>Eukaryota</taxon>
        <taxon>Fungi</taxon>
        <taxon>Dikarya</taxon>
        <taxon>Ascomycota</taxon>
        <taxon>Pezizomycotina</taxon>
        <taxon>Dothideomycetes</taxon>
        <taxon>Pleosporomycetidae</taxon>
        <taxon>Pleosporales</taxon>
        <taxon>Massarineae</taxon>
        <taxon>Didymosphaeriaceae</taxon>
        <taxon>Paraconiothyrium</taxon>
    </lineage>
</organism>
<feature type="coiled-coil region" evidence="1">
    <location>
        <begin position="344"/>
        <end position="512"/>
    </location>
</feature>
<evidence type="ECO:0000313" key="3">
    <source>
        <dbReference type="EMBL" id="KAL1610647.1"/>
    </source>
</evidence>
<feature type="region of interest" description="Disordered" evidence="2">
    <location>
        <begin position="683"/>
        <end position="939"/>
    </location>
</feature>
<feature type="coiled-coil region" evidence="1">
    <location>
        <begin position="201"/>
        <end position="294"/>
    </location>
</feature>
<evidence type="ECO:0000256" key="2">
    <source>
        <dbReference type="SAM" id="MobiDB-lite"/>
    </source>
</evidence>
<evidence type="ECO:0000313" key="4">
    <source>
        <dbReference type="Proteomes" id="UP001521785"/>
    </source>
</evidence>
<feature type="compositionally biased region" description="Polar residues" evidence="2">
    <location>
        <begin position="552"/>
        <end position="563"/>
    </location>
</feature>
<accession>A0ABR3S346</accession>
<dbReference type="PANTHER" id="PTHR23159:SF31">
    <property type="entry name" value="CENTROSOME-ASSOCIATED PROTEIN CEP250 ISOFORM X1"/>
    <property type="match status" value="1"/>
</dbReference>
<proteinExistence type="predicted"/>